<dbReference type="InterPro" id="IPR027417">
    <property type="entry name" value="P-loop_NTPase"/>
</dbReference>
<evidence type="ECO:0000256" key="1">
    <source>
        <dbReference type="SAM" id="MobiDB-lite"/>
    </source>
</evidence>
<feature type="domain" description="CobW C-terminal" evidence="2">
    <location>
        <begin position="223"/>
        <end position="339"/>
    </location>
</feature>
<dbReference type="SMART" id="SM00833">
    <property type="entry name" value="CobW_C"/>
    <property type="match status" value="1"/>
</dbReference>
<dbReference type="PANTHER" id="PTHR43603">
    <property type="entry name" value="COBW DOMAIN-CONTAINING PROTEIN DDB_G0274527"/>
    <property type="match status" value="1"/>
</dbReference>
<dbReference type="InterPro" id="IPR051927">
    <property type="entry name" value="Zn_Chap_cDPG_Synth"/>
</dbReference>
<organism evidence="3 4">
    <name type="scientific">Mycolicibacterium poriferae</name>
    <dbReference type="NCBI Taxonomy" id="39694"/>
    <lineage>
        <taxon>Bacteria</taxon>
        <taxon>Bacillati</taxon>
        <taxon>Actinomycetota</taxon>
        <taxon>Actinomycetes</taxon>
        <taxon>Mycobacteriales</taxon>
        <taxon>Mycobacteriaceae</taxon>
        <taxon>Mycolicibacterium</taxon>
    </lineage>
</organism>
<reference evidence="3 4" key="1">
    <citation type="journal article" date="2019" name="Emerg. Microbes Infect.">
        <title>Comprehensive subspecies identification of 175 nontuberculous mycobacteria species based on 7547 genomic profiles.</title>
        <authorList>
            <person name="Matsumoto Y."/>
            <person name="Kinjo T."/>
            <person name="Motooka D."/>
            <person name="Nabeya D."/>
            <person name="Jung N."/>
            <person name="Uechi K."/>
            <person name="Horii T."/>
            <person name="Iida T."/>
            <person name="Fujita J."/>
            <person name="Nakamura S."/>
        </authorList>
    </citation>
    <scope>NUCLEOTIDE SEQUENCE [LARGE SCALE GENOMIC DNA]</scope>
    <source>
        <strain evidence="3 4">JCM 12603</strain>
    </source>
</reference>
<dbReference type="Pfam" id="PF02492">
    <property type="entry name" value="cobW"/>
    <property type="match status" value="1"/>
</dbReference>
<dbReference type="Proteomes" id="UP000466785">
    <property type="component" value="Chromosome"/>
</dbReference>
<dbReference type="InterPro" id="IPR003495">
    <property type="entry name" value="CobW/HypB/UreG_nucleotide-bd"/>
</dbReference>
<dbReference type="PANTHER" id="PTHR43603:SF1">
    <property type="entry name" value="ZINC-REGULATED GTPASE METALLOPROTEIN ACTIVATOR 1"/>
    <property type="match status" value="1"/>
</dbReference>
<feature type="compositionally biased region" description="Basic and acidic residues" evidence="1">
    <location>
        <begin position="196"/>
        <end position="205"/>
    </location>
</feature>
<dbReference type="InterPro" id="IPR011629">
    <property type="entry name" value="CobW-like_C"/>
</dbReference>
<protein>
    <recommendedName>
        <fullName evidence="2">CobW C-terminal domain-containing protein</fullName>
    </recommendedName>
</protein>
<accession>A0A6N4V3J1</accession>
<feature type="region of interest" description="Disordered" evidence="1">
    <location>
        <begin position="191"/>
        <end position="218"/>
    </location>
</feature>
<dbReference type="Gene3D" id="3.40.50.300">
    <property type="entry name" value="P-loop containing nucleotide triphosphate hydrolases"/>
    <property type="match status" value="1"/>
</dbReference>
<dbReference type="SUPFAM" id="SSF90002">
    <property type="entry name" value="Hypothetical protein YjiA, C-terminal domain"/>
    <property type="match status" value="1"/>
</dbReference>
<dbReference type="RefSeq" id="WP_163672070.1">
    <property type="nucleotide sequence ID" value="NZ_AP022570.1"/>
</dbReference>
<gene>
    <name evidence="3" type="ORF">MPOR_01170</name>
</gene>
<proteinExistence type="predicted"/>
<evidence type="ECO:0000313" key="4">
    <source>
        <dbReference type="Proteomes" id="UP000466785"/>
    </source>
</evidence>
<keyword evidence="4" id="KW-1185">Reference proteome</keyword>
<dbReference type="KEGG" id="mpof:MPOR_01170"/>
<sequence length="371" mass="40916">MRTPVIVVAGQCDTDEIAHALLVPGTALVEHWFDGHVVHRRTVTVQNGVHVSADTVLELMNCCVACTVRNDLLDHLRALHRRPGVERIVVRLSPWTEPEQLCFALTRSACARDVALSAVVTAVHTPTWLPGAVGEEELDDGRTVAQVLVGQVEFADVVVLSDPHPDTLAVTRRLAPKARITVGPERLERALSGLRPDARRGRSDNPHGPLLAGQPPLEPMGPVRLVEFAARRPFHPERLHAAVDLLLEGVVRSRGRLWLANRTDRVMWLESAGGGLRVDHAGPWLAAMTSREGAYVDPERRAMADLAWSDRHGDRHTSMTVLVCGADPEEILAGLRGALITDDEMARPKSWRHYPDPFGDWHLDRLLTEDA</sequence>
<name>A0A6N4V3J1_9MYCO</name>
<evidence type="ECO:0000313" key="3">
    <source>
        <dbReference type="EMBL" id="BBX49091.1"/>
    </source>
</evidence>
<evidence type="ECO:0000259" key="2">
    <source>
        <dbReference type="SMART" id="SM00833"/>
    </source>
</evidence>
<dbReference type="AlphaFoldDB" id="A0A6N4V3J1"/>
<dbReference type="EMBL" id="AP022570">
    <property type="protein sequence ID" value="BBX49091.1"/>
    <property type="molecule type" value="Genomic_DNA"/>
</dbReference>
<dbReference type="Pfam" id="PF07683">
    <property type="entry name" value="CobW_C"/>
    <property type="match status" value="1"/>
</dbReference>
<dbReference type="NCBIfam" id="NF047431">
    <property type="entry name" value="hiber_recruit"/>
    <property type="match status" value="1"/>
</dbReference>